<dbReference type="InterPro" id="IPR050441">
    <property type="entry name" value="RBM"/>
</dbReference>
<sequence>MPSPSRSSSRGSSRSRSRSYSRGKRYEKDGGGDPSRSRSRDGGRGGRGGDADGDRPRDDTYADGETCSLIVRNLNYDTSPQHVRSLFSRYGEIRDVYLPLDYNTGRPRGFGFVEFCDHRDVIEAKNGMDGKVVDGNAIQVDVAQRGRKSPRTMRRLISRRASYGKGKGGYGGGGYGGGGYGRGDGYGGGYSPRRRSDDDYYGGGGRGGYRDEYGRDDRRGRAAATRSPEGDSPHRRRERSRSRTPGGRGPSRETSSSLLVRNLPYDCNPMMLRETFEKYGEIRDVYIPLDYYSRRPRGFGFVEFTDPRDADEAKAAMDGKRMYGSVIEVEIAKERRKSPKTMRRMDDDYRGSSRGRGGGGGYGRGGYGRDDYYKGGGGGYNRDRSDYSSGRRGSRGRSRSYDDDRVHYALMVAAIIASSQQHPWTSFINHVQHQLIKKAEIMPRDESPYTTQPGGPLNFVVSTNISDDSFVCDSPTITAHRCCGACGCGNGEAGSIGPEGKVYPGVMIPGGSGGVPDSFPGALANTPHPAFRFARPVTDVHIRVLDITHPQRAMIKWDAKFRLGPPLGEENAPAETQAEGGLGTGDGIEGGSNELPGDLKPIGGEMPIFQKFCSKLNMPHMYDVTVNAGGGHPLDETLRMKAGLYRVIMLGPTPHGCMHGSNCVHAAQVLCHPSHGTRAYTDDNHHPSPQPGIHSHLQPTGPRMSPFTTQDEAMLVSPEPLHRAVVTPSPPGTSYAGTSFIGKAYVDTPEGGNCGCPHRFGVGDPPEMGSNFLPPTVTIQKLSEYHDFFCVQGLELFR</sequence>
<feature type="region of interest" description="Disordered" evidence="2">
    <location>
        <begin position="566"/>
        <end position="596"/>
    </location>
</feature>
<dbReference type="InterPro" id="IPR035979">
    <property type="entry name" value="RBD_domain_sf"/>
</dbReference>
<feature type="region of interest" description="Disordered" evidence="2">
    <location>
        <begin position="190"/>
        <end position="260"/>
    </location>
</feature>
<feature type="compositionally biased region" description="Low complexity" evidence="2">
    <location>
        <begin position="1"/>
        <end position="12"/>
    </location>
</feature>
<dbReference type="PROSITE" id="PS50102">
    <property type="entry name" value="RRM"/>
    <property type="match status" value="2"/>
</dbReference>
<feature type="region of interest" description="Disordered" evidence="2">
    <location>
        <begin position="331"/>
        <end position="400"/>
    </location>
</feature>
<dbReference type="Proteomes" id="UP000591131">
    <property type="component" value="Unassembled WGS sequence"/>
</dbReference>
<dbReference type="OrthoDB" id="439808at2759"/>
<feature type="compositionally biased region" description="Basic and acidic residues" evidence="2">
    <location>
        <begin position="208"/>
        <end position="220"/>
    </location>
</feature>
<feature type="compositionally biased region" description="Gly residues" evidence="2">
    <location>
        <begin position="580"/>
        <end position="590"/>
    </location>
</feature>
<evidence type="ECO:0000313" key="4">
    <source>
        <dbReference type="EMBL" id="KAF4669567.1"/>
    </source>
</evidence>
<dbReference type="EMBL" id="JAAPAO010000168">
    <property type="protein sequence ID" value="KAF4669567.1"/>
    <property type="molecule type" value="Genomic_DNA"/>
</dbReference>
<feature type="compositionally biased region" description="Basic residues" evidence="2">
    <location>
        <begin position="145"/>
        <end position="158"/>
    </location>
</feature>
<feature type="region of interest" description="Disordered" evidence="2">
    <location>
        <begin position="1"/>
        <end position="62"/>
    </location>
</feature>
<dbReference type="SMART" id="SM00360">
    <property type="entry name" value="RRM"/>
    <property type="match status" value="2"/>
</dbReference>
<organism evidence="4 5">
    <name type="scientific">Perkinsus chesapeaki</name>
    <name type="common">Clam parasite</name>
    <name type="synonym">Perkinsus andrewsi</name>
    <dbReference type="NCBI Taxonomy" id="330153"/>
    <lineage>
        <taxon>Eukaryota</taxon>
        <taxon>Sar</taxon>
        <taxon>Alveolata</taxon>
        <taxon>Perkinsozoa</taxon>
        <taxon>Perkinsea</taxon>
        <taxon>Perkinsida</taxon>
        <taxon>Perkinsidae</taxon>
        <taxon>Perkinsus</taxon>
    </lineage>
</organism>
<evidence type="ECO:0000256" key="1">
    <source>
        <dbReference type="PROSITE-ProRule" id="PRU00176"/>
    </source>
</evidence>
<gene>
    <name evidence="4" type="primary">SCL25A_2</name>
    <name evidence="4" type="ORF">FOL47_002452</name>
</gene>
<feature type="domain" description="RRM" evidence="3">
    <location>
        <begin position="256"/>
        <end position="334"/>
    </location>
</feature>
<feature type="compositionally biased region" description="Basic residues" evidence="2">
    <location>
        <begin position="13"/>
        <end position="23"/>
    </location>
</feature>
<reference evidence="4 5" key="1">
    <citation type="submission" date="2020-04" db="EMBL/GenBank/DDBJ databases">
        <title>Perkinsus chesapeaki whole genome sequence.</title>
        <authorList>
            <person name="Bogema D.R."/>
        </authorList>
    </citation>
    <scope>NUCLEOTIDE SEQUENCE [LARGE SCALE GENOMIC DNA]</scope>
    <source>
        <strain evidence="4">ATCC PRA-425</strain>
    </source>
</reference>
<proteinExistence type="predicted"/>
<evidence type="ECO:0000259" key="3">
    <source>
        <dbReference type="PROSITE" id="PS50102"/>
    </source>
</evidence>
<dbReference type="InterPro" id="IPR000504">
    <property type="entry name" value="RRM_dom"/>
</dbReference>
<evidence type="ECO:0000256" key="2">
    <source>
        <dbReference type="SAM" id="MobiDB-lite"/>
    </source>
</evidence>
<dbReference type="AlphaFoldDB" id="A0A7J6MDR9"/>
<keyword evidence="5" id="KW-1185">Reference proteome</keyword>
<dbReference type="GO" id="GO:0003723">
    <property type="term" value="F:RNA binding"/>
    <property type="evidence" value="ECO:0007669"/>
    <property type="project" value="UniProtKB-UniRule"/>
</dbReference>
<dbReference type="InterPro" id="IPR012677">
    <property type="entry name" value="Nucleotide-bd_a/b_plait_sf"/>
</dbReference>
<accession>A0A7J6MDR9</accession>
<protein>
    <submittedName>
        <fullName evidence="4">Splicing factor</fullName>
    </submittedName>
</protein>
<dbReference type="PANTHER" id="PTHR48034">
    <property type="entry name" value="TRANSFORMER-2 SEX-DETERMINING PROTEIN-RELATED"/>
    <property type="match status" value="1"/>
</dbReference>
<feature type="compositionally biased region" description="Gly residues" evidence="2">
    <location>
        <begin position="354"/>
        <end position="366"/>
    </location>
</feature>
<evidence type="ECO:0000313" key="5">
    <source>
        <dbReference type="Proteomes" id="UP000591131"/>
    </source>
</evidence>
<dbReference type="Pfam" id="PF00076">
    <property type="entry name" value="RRM_1"/>
    <property type="match status" value="2"/>
</dbReference>
<dbReference type="Gene3D" id="3.30.70.330">
    <property type="match status" value="2"/>
</dbReference>
<feature type="compositionally biased region" description="Basic and acidic residues" evidence="2">
    <location>
        <begin position="24"/>
        <end position="60"/>
    </location>
</feature>
<name>A0A7J6MDR9_PERCH</name>
<dbReference type="SUPFAM" id="SSF54928">
    <property type="entry name" value="RNA-binding domain, RBD"/>
    <property type="match status" value="2"/>
</dbReference>
<feature type="region of interest" description="Disordered" evidence="2">
    <location>
        <begin position="144"/>
        <end position="178"/>
    </location>
</feature>
<feature type="compositionally biased region" description="Gly residues" evidence="2">
    <location>
        <begin position="165"/>
        <end position="178"/>
    </location>
</feature>
<feature type="domain" description="RRM" evidence="3">
    <location>
        <begin position="67"/>
        <end position="145"/>
    </location>
</feature>
<comment type="caution">
    <text evidence="4">The sequence shown here is derived from an EMBL/GenBank/DDBJ whole genome shotgun (WGS) entry which is preliminary data.</text>
</comment>
<keyword evidence="1" id="KW-0694">RNA-binding</keyword>